<organism evidence="1 2">
    <name type="scientific">Gracilibacillus xinjiangensis</name>
    <dbReference type="NCBI Taxonomy" id="1193282"/>
    <lineage>
        <taxon>Bacteria</taxon>
        <taxon>Bacillati</taxon>
        <taxon>Bacillota</taxon>
        <taxon>Bacilli</taxon>
        <taxon>Bacillales</taxon>
        <taxon>Bacillaceae</taxon>
        <taxon>Gracilibacillus</taxon>
    </lineage>
</organism>
<comment type="caution">
    <text evidence="1">The sequence shown here is derived from an EMBL/GenBank/DDBJ whole genome shotgun (WGS) entry which is preliminary data.</text>
</comment>
<protein>
    <recommendedName>
        <fullName evidence="3">Lipoprotein</fullName>
    </recommendedName>
</protein>
<dbReference type="RefSeq" id="WP_390252396.1">
    <property type="nucleotide sequence ID" value="NZ_JBHSDT010000008.1"/>
</dbReference>
<gene>
    <name evidence="1" type="ORF">ACFOY7_12380</name>
</gene>
<keyword evidence="2" id="KW-1185">Reference proteome</keyword>
<dbReference type="PROSITE" id="PS51257">
    <property type="entry name" value="PROKAR_LIPOPROTEIN"/>
    <property type="match status" value="1"/>
</dbReference>
<reference evidence="2" key="1">
    <citation type="journal article" date="2019" name="Int. J. Syst. Evol. Microbiol.">
        <title>The Global Catalogue of Microorganisms (GCM) 10K type strain sequencing project: providing services to taxonomists for standard genome sequencing and annotation.</title>
        <authorList>
            <consortium name="The Broad Institute Genomics Platform"/>
            <consortium name="The Broad Institute Genome Sequencing Center for Infectious Disease"/>
            <person name="Wu L."/>
            <person name="Ma J."/>
        </authorList>
    </citation>
    <scope>NUCLEOTIDE SEQUENCE [LARGE SCALE GENOMIC DNA]</scope>
    <source>
        <strain evidence="2">CCUG 37865</strain>
    </source>
</reference>
<dbReference type="EMBL" id="JBHSDT010000008">
    <property type="protein sequence ID" value="MFC4403865.1"/>
    <property type="molecule type" value="Genomic_DNA"/>
</dbReference>
<sequence length="166" mass="19162">MRKFEFFALALLLLSVFGCNQQERQERMEVDIIASEKSLPASFDEIATKHEYEQILVERAENKEEYQEMWEMFELKQDVLDVDMKAKDVLFIGFYESSSCPEEIKAITADTEQQELEINLKDPDSDCTADASPKNFVLAVDKRHLNEISNIILVTSGQRISFPVNE</sequence>
<proteinExistence type="predicted"/>
<accession>A0ABV8WVK3</accession>
<evidence type="ECO:0008006" key="3">
    <source>
        <dbReference type="Google" id="ProtNLM"/>
    </source>
</evidence>
<name>A0ABV8WVK3_9BACI</name>
<dbReference type="Proteomes" id="UP001595882">
    <property type="component" value="Unassembled WGS sequence"/>
</dbReference>
<evidence type="ECO:0000313" key="2">
    <source>
        <dbReference type="Proteomes" id="UP001595882"/>
    </source>
</evidence>
<evidence type="ECO:0000313" key="1">
    <source>
        <dbReference type="EMBL" id="MFC4403865.1"/>
    </source>
</evidence>